<proteinExistence type="predicted"/>
<organism evidence="2 3">
    <name type="scientific">Dorcoceras hygrometricum</name>
    <dbReference type="NCBI Taxonomy" id="472368"/>
    <lineage>
        <taxon>Eukaryota</taxon>
        <taxon>Viridiplantae</taxon>
        <taxon>Streptophyta</taxon>
        <taxon>Embryophyta</taxon>
        <taxon>Tracheophyta</taxon>
        <taxon>Spermatophyta</taxon>
        <taxon>Magnoliopsida</taxon>
        <taxon>eudicotyledons</taxon>
        <taxon>Gunneridae</taxon>
        <taxon>Pentapetalae</taxon>
        <taxon>asterids</taxon>
        <taxon>lamiids</taxon>
        <taxon>Lamiales</taxon>
        <taxon>Gesneriaceae</taxon>
        <taxon>Didymocarpoideae</taxon>
        <taxon>Trichosporeae</taxon>
        <taxon>Loxocarpinae</taxon>
        <taxon>Dorcoceras</taxon>
    </lineage>
</organism>
<name>A0A2Z7BR67_9LAMI</name>
<dbReference type="SUPFAM" id="SSF55658">
    <property type="entry name" value="L9 N-domain-like"/>
    <property type="match status" value="1"/>
</dbReference>
<dbReference type="EMBL" id="KV003152">
    <property type="protein sequence ID" value="KZV37122.1"/>
    <property type="molecule type" value="Genomic_DNA"/>
</dbReference>
<dbReference type="Pfam" id="PF01693">
    <property type="entry name" value="Cauli_VI"/>
    <property type="match status" value="1"/>
</dbReference>
<reference evidence="2 3" key="1">
    <citation type="journal article" date="2015" name="Proc. Natl. Acad. Sci. U.S.A.">
        <title>The resurrection genome of Boea hygrometrica: A blueprint for survival of dehydration.</title>
        <authorList>
            <person name="Xiao L."/>
            <person name="Yang G."/>
            <person name="Zhang L."/>
            <person name="Yang X."/>
            <person name="Zhao S."/>
            <person name="Ji Z."/>
            <person name="Zhou Q."/>
            <person name="Hu M."/>
            <person name="Wang Y."/>
            <person name="Chen M."/>
            <person name="Xu Y."/>
            <person name="Jin H."/>
            <person name="Xiao X."/>
            <person name="Hu G."/>
            <person name="Bao F."/>
            <person name="Hu Y."/>
            <person name="Wan P."/>
            <person name="Li L."/>
            <person name="Deng X."/>
            <person name="Kuang T."/>
            <person name="Xiang C."/>
            <person name="Zhu J.K."/>
            <person name="Oliver M.J."/>
            <person name="He Y."/>
        </authorList>
    </citation>
    <scope>NUCLEOTIDE SEQUENCE [LARGE SCALE GENOMIC DNA]</scope>
    <source>
        <strain evidence="3">cv. XS01</strain>
    </source>
</reference>
<feature type="domain" description="Ribonuclease H1 N-terminal" evidence="1">
    <location>
        <begin position="47"/>
        <end position="87"/>
    </location>
</feature>
<dbReference type="InterPro" id="IPR011320">
    <property type="entry name" value="RNase_H1_N"/>
</dbReference>
<dbReference type="Proteomes" id="UP000250235">
    <property type="component" value="Unassembled WGS sequence"/>
</dbReference>
<evidence type="ECO:0000259" key="1">
    <source>
        <dbReference type="Pfam" id="PF01693"/>
    </source>
</evidence>
<evidence type="ECO:0000313" key="2">
    <source>
        <dbReference type="EMBL" id="KZV37122.1"/>
    </source>
</evidence>
<dbReference type="AlphaFoldDB" id="A0A2Z7BR67"/>
<keyword evidence="3" id="KW-1185">Reference proteome</keyword>
<sequence>MFVTVPIQELLDSSSIRSLICINFQNEAHVTVDIMTVCCRSMLPKSYVFFIGRQPDVYDKWSEASKQVCGFRGACYKWYDTNKEAEEAFSCYLEAMDAARVHKKCESEKTSTTSTSRPQRAKNSLKLVKVLRDLAVEIHNHAAGMEKVVQEIGQILEDMAVSDDE</sequence>
<protein>
    <recommendedName>
        <fullName evidence="1">Ribonuclease H1 N-terminal domain-containing protein</fullName>
    </recommendedName>
</protein>
<accession>A0A2Z7BR67</accession>
<dbReference type="InterPro" id="IPR009027">
    <property type="entry name" value="Ribosomal_bL9/RNase_H1_N"/>
</dbReference>
<dbReference type="OrthoDB" id="1922118at2759"/>
<gene>
    <name evidence="2" type="ORF">F511_15042</name>
</gene>
<dbReference type="Gene3D" id="3.40.970.10">
    <property type="entry name" value="Ribonuclease H1, N-terminal domain"/>
    <property type="match status" value="1"/>
</dbReference>
<evidence type="ECO:0000313" key="3">
    <source>
        <dbReference type="Proteomes" id="UP000250235"/>
    </source>
</evidence>
<dbReference type="InterPro" id="IPR037056">
    <property type="entry name" value="RNase_H1_N_sf"/>
</dbReference>